<dbReference type="Gene3D" id="3.40.190.10">
    <property type="entry name" value="Periplasmic binding protein-like II"/>
    <property type="match status" value="2"/>
</dbReference>
<dbReference type="PROSITE" id="PS50931">
    <property type="entry name" value="HTH_LYSR"/>
    <property type="match status" value="1"/>
</dbReference>
<protein>
    <submittedName>
        <fullName evidence="6">LysR family transcriptional regulator</fullName>
    </submittedName>
</protein>
<dbReference type="InterPro" id="IPR036388">
    <property type="entry name" value="WH-like_DNA-bd_sf"/>
</dbReference>
<evidence type="ECO:0000256" key="3">
    <source>
        <dbReference type="ARBA" id="ARBA00023125"/>
    </source>
</evidence>
<accession>A0A2W1LNJ2</accession>
<gene>
    <name evidence="6" type="ORF">DNH61_08990</name>
</gene>
<comment type="caution">
    <text evidence="6">The sequence shown here is derived from an EMBL/GenBank/DDBJ whole genome shotgun (WGS) entry which is preliminary data.</text>
</comment>
<dbReference type="SUPFAM" id="SSF53850">
    <property type="entry name" value="Periplasmic binding protein-like II"/>
    <property type="match status" value="1"/>
</dbReference>
<dbReference type="PANTHER" id="PTHR30126">
    <property type="entry name" value="HTH-TYPE TRANSCRIPTIONAL REGULATOR"/>
    <property type="match status" value="1"/>
</dbReference>
<dbReference type="GO" id="GO:0000976">
    <property type="term" value="F:transcription cis-regulatory region binding"/>
    <property type="evidence" value="ECO:0007669"/>
    <property type="project" value="TreeGrafter"/>
</dbReference>
<dbReference type="EMBL" id="QKRB01000042">
    <property type="protein sequence ID" value="PZD96044.1"/>
    <property type="molecule type" value="Genomic_DNA"/>
</dbReference>
<dbReference type="RefSeq" id="WP_111146332.1">
    <property type="nucleotide sequence ID" value="NZ_QKRB01000042.1"/>
</dbReference>
<dbReference type="Pfam" id="PF03466">
    <property type="entry name" value="LysR_substrate"/>
    <property type="match status" value="1"/>
</dbReference>
<evidence type="ECO:0000256" key="4">
    <source>
        <dbReference type="ARBA" id="ARBA00023163"/>
    </source>
</evidence>
<feature type="domain" description="HTH lysR-type" evidence="5">
    <location>
        <begin position="5"/>
        <end position="62"/>
    </location>
</feature>
<evidence type="ECO:0000256" key="1">
    <source>
        <dbReference type="ARBA" id="ARBA00009437"/>
    </source>
</evidence>
<name>A0A2W1LNJ2_9BACL</name>
<keyword evidence="4" id="KW-0804">Transcription</keyword>
<keyword evidence="7" id="KW-1185">Reference proteome</keyword>
<dbReference type="CDD" id="cd05466">
    <property type="entry name" value="PBP2_LTTR_substrate"/>
    <property type="match status" value="1"/>
</dbReference>
<dbReference type="AlphaFoldDB" id="A0A2W1LNJ2"/>
<keyword evidence="2" id="KW-0805">Transcription regulation</keyword>
<dbReference type="OrthoDB" id="8479357at2"/>
<sequence>MLEKMEGRYLKTFLAVWEQRSFSKAAEQLGYVQSTVTVHISLMEEALGVKLFTRLSRGVEPTEAGIKAAAYVYQWEQLGRALEAELSSDGEPAGIVRVRLLESLCVSVLPEFLQQFLKGYPRIKLRLETGFMQDIAEAVRSRQADYGIVPRDPESDDLHFTRLMEDELLCVASPELAARIERFGWKSAGEEPVLSFGSRCMYQTAAGQVLSAAGADHIRYTEFASLDLIRQTTAAGLGIAFLPAVTVKKELLTGRLASIPLDCPVKLAYGLIERKDRYSSPAGETFKNSLISSFATFPIQ</sequence>
<reference evidence="6 7" key="1">
    <citation type="submission" date="2018-06" db="EMBL/GenBank/DDBJ databases">
        <title>Paenibacillus imtechensis sp. nov.</title>
        <authorList>
            <person name="Pinnaka A.K."/>
            <person name="Singh H."/>
            <person name="Kaur M."/>
        </authorList>
    </citation>
    <scope>NUCLEOTIDE SEQUENCE [LARGE SCALE GENOMIC DNA]</scope>
    <source>
        <strain evidence="6 7">SMB1</strain>
    </source>
</reference>
<keyword evidence="3" id="KW-0238">DNA-binding</keyword>
<dbReference type="SUPFAM" id="SSF46785">
    <property type="entry name" value="Winged helix' DNA-binding domain"/>
    <property type="match status" value="1"/>
</dbReference>
<evidence type="ECO:0000259" key="5">
    <source>
        <dbReference type="PROSITE" id="PS50931"/>
    </source>
</evidence>
<proteinExistence type="inferred from homology"/>
<organism evidence="6 7">
    <name type="scientific">Paenibacillus sambharensis</name>
    <dbReference type="NCBI Taxonomy" id="1803190"/>
    <lineage>
        <taxon>Bacteria</taxon>
        <taxon>Bacillati</taxon>
        <taxon>Bacillota</taxon>
        <taxon>Bacilli</taxon>
        <taxon>Bacillales</taxon>
        <taxon>Paenibacillaceae</taxon>
        <taxon>Paenibacillus</taxon>
    </lineage>
</organism>
<dbReference type="InterPro" id="IPR036390">
    <property type="entry name" value="WH_DNA-bd_sf"/>
</dbReference>
<evidence type="ECO:0000256" key="2">
    <source>
        <dbReference type="ARBA" id="ARBA00023015"/>
    </source>
</evidence>
<evidence type="ECO:0000313" key="7">
    <source>
        <dbReference type="Proteomes" id="UP000249522"/>
    </source>
</evidence>
<dbReference type="InterPro" id="IPR000847">
    <property type="entry name" value="LysR_HTH_N"/>
</dbReference>
<evidence type="ECO:0000313" key="6">
    <source>
        <dbReference type="EMBL" id="PZD96044.1"/>
    </source>
</evidence>
<dbReference type="Pfam" id="PF00126">
    <property type="entry name" value="HTH_1"/>
    <property type="match status" value="1"/>
</dbReference>
<comment type="similarity">
    <text evidence="1">Belongs to the LysR transcriptional regulatory family.</text>
</comment>
<dbReference type="InterPro" id="IPR005119">
    <property type="entry name" value="LysR_subst-bd"/>
</dbReference>
<dbReference type="PANTHER" id="PTHR30126:SF40">
    <property type="entry name" value="HTH-TYPE TRANSCRIPTIONAL REGULATOR GLTR"/>
    <property type="match status" value="1"/>
</dbReference>
<dbReference type="PRINTS" id="PR00039">
    <property type="entry name" value="HTHLYSR"/>
</dbReference>
<dbReference type="Gene3D" id="1.10.10.10">
    <property type="entry name" value="Winged helix-like DNA-binding domain superfamily/Winged helix DNA-binding domain"/>
    <property type="match status" value="1"/>
</dbReference>
<dbReference type="Proteomes" id="UP000249522">
    <property type="component" value="Unassembled WGS sequence"/>
</dbReference>
<dbReference type="GO" id="GO:0003700">
    <property type="term" value="F:DNA-binding transcription factor activity"/>
    <property type="evidence" value="ECO:0007669"/>
    <property type="project" value="InterPro"/>
</dbReference>